<accession>W1NPL4</accession>
<dbReference type="AlphaFoldDB" id="W1NPL4"/>
<keyword evidence="2" id="KW-0812">Transmembrane</keyword>
<feature type="region of interest" description="Disordered" evidence="1">
    <location>
        <begin position="1"/>
        <end position="47"/>
    </location>
</feature>
<dbReference type="EMBL" id="KI396637">
    <property type="protein sequence ID" value="ERM96955.1"/>
    <property type="molecule type" value="Genomic_DNA"/>
</dbReference>
<gene>
    <name evidence="3" type="ORF">AMTR_s00074p00160010</name>
</gene>
<feature type="transmembrane region" description="Helical" evidence="2">
    <location>
        <begin position="48"/>
        <end position="70"/>
    </location>
</feature>
<name>W1NPL4_AMBTC</name>
<evidence type="ECO:0000256" key="1">
    <source>
        <dbReference type="SAM" id="MobiDB-lite"/>
    </source>
</evidence>
<sequence length="82" mass="8920">MQCRKMKTPSIDVEEGDISEMPTHSRASEKGKSPASTASRPTTRKKRAVANTLQLMVEAVVGLGFAFVQFKNAPNESMTFGC</sequence>
<evidence type="ECO:0000313" key="3">
    <source>
        <dbReference type="EMBL" id="ERM96955.1"/>
    </source>
</evidence>
<reference evidence="4" key="1">
    <citation type="journal article" date="2013" name="Science">
        <title>The Amborella genome and the evolution of flowering plants.</title>
        <authorList>
            <consortium name="Amborella Genome Project"/>
        </authorList>
    </citation>
    <scope>NUCLEOTIDE SEQUENCE [LARGE SCALE GENOMIC DNA]</scope>
</reference>
<proteinExistence type="predicted"/>
<dbReference type="Proteomes" id="UP000017836">
    <property type="component" value="Unassembled WGS sequence"/>
</dbReference>
<keyword evidence="2" id="KW-1133">Transmembrane helix</keyword>
<dbReference type="HOGENOM" id="CLU_2309855_0_0_1"/>
<evidence type="ECO:0000313" key="4">
    <source>
        <dbReference type="Proteomes" id="UP000017836"/>
    </source>
</evidence>
<evidence type="ECO:0000256" key="2">
    <source>
        <dbReference type="SAM" id="Phobius"/>
    </source>
</evidence>
<keyword evidence="4" id="KW-1185">Reference proteome</keyword>
<keyword evidence="2" id="KW-0472">Membrane</keyword>
<protein>
    <submittedName>
        <fullName evidence="3">Uncharacterized protein</fullName>
    </submittedName>
</protein>
<organism evidence="3 4">
    <name type="scientific">Amborella trichopoda</name>
    <dbReference type="NCBI Taxonomy" id="13333"/>
    <lineage>
        <taxon>Eukaryota</taxon>
        <taxon>Viridiplantae</taxon>
        <taxon>Streptophyta</taxon>
        <taxon>Embryophyta</taxon>
        <taxon>Tracheophyta</taxon>
        <taxon>Spermatophyta</taxon>
        <taxon>Magnoliopsida</taxon>
        <taxon>Amborellales</taxon>
        <taxon>Amborellaceae</taxon>
        <taxon>Amborella</taxon>
    </lineage>
</organism>
<dbReference type="Gramene" id="ERM96955">
    <property type="protein sequence ID" value="ERM96955"/>
    <property type="gene ID" value="AMTR_s00074p00160010"/>
</dbReference>